<keyword evidence="5" id="KW-1185">Reference proteome</keyword>
<dbReference type="InterPro" id="IPR002048">
    <property type="entry name" value="EF_hand_dom"/>
</dbReference>
<dbReference type="Gene3D" id="1.10.238.10">
    <property type="entry name" value="EF-hand"/>
    <property type="match status" value="1"/>
</dbReference>
<sequence>MKNLKTTLALAALVIFAASCGSGSESTSQEGKQGQGQKDAATLIKEMDTNNDGMLSKAEVKGPLANDFSKIDSNSDGNISLTELKNAPKPQGGKPPRRN</sequence>
<evidence type="ECO:0000256" key="2">
    <source>
        <dbReference type="SAM" id="SignalP"/>
    </source>
</evidence>
<dbReference type="PROSITE" id="PS50222">
    <property type="entry name" value="EF_HAND_2"/>
    <property type="match status" value="1"/>
</dbReference>
<proteinExistence type="predicted"/>
<dbReference type="InterPro" id="IPR018247">
    <property type="entry name" value="EF_Hand_1_Ca_BS"/>
</dbReference>
<feature type="signal peptide" evidence="2">
    <location>
        <begin position="1"/>
        <end position="17"/>
    </location>
</feature>
<dbReference type="PROSITE" id="PS00018">
    <property type="entry name" value="EF_HAND_1"/>
    <property type="match status" value="1"/>
</dbReference>
<dbReference type="SUPFAM" id="SSF47473">
    <property type="entry name" value="EF-hand"/>
    <property type="match status" value="1"/>
</dbReference>
<dbReference type="RefSeq" id="WP_151673812.1">
    <property type="nucleotide sequence ID" value="NZ_BKCG01000003.1"/>
</dbReference>
<protein>
    <recommendedName>
        <fullName evidence="3">EF-hand domain-containing protein</fullName>
    </recommendedName>
</protein>
<feature type="compositionally biased region" description="Polar residues" evidence="1">
    <location>
        <begin position="22"/>
        <end position="36"/>
    </location>
</feature>
<dbReference type="GO" id="GO:0005509">
    <property type="term" value="F:calcium ion binding"/>
    <property type="evidence" value="ECO:0007669"/>
    <property type="project" value="InterPro"/>
</dbReference>
<dbReference type="PROSITE" id="PS51257">
    <property type="entry name" value="PROKAR_LIPOPROTEIN"/>
    <property type="match status" value="1"/>
</dbReference>
<evidence type="ECO:0000256" key="1">
    <source>
        <dbReference type="SAM" id="MobiDB-lite"/>
    </source>
</evidence>
<dbReference type="Pfam" id="PF13202">
    <property type="entry name" value="EF-hand_5"/>
    <property type="match status" value="2"/>
</dbReference>
<comment type="caution">
    <text evidence="4">The sequence shown here is derived from an EMBL/GenBank/DDBJ whole genome shotgun (WGS) entry which is preliminary data.</text>
</comment>
<organism evidence="4 5">
    <name type="scientific">Patiriisocius marinus</name>
    <dbReference type="NCBI Taxonomy" id="1397112"/>
    <lineage>
        <taxon>Bacteria</taxon>
        <taxon>Pseudomonadati</taxon>
        <taxon>Bacteroidota</taxon>
        <taxon>Flavobacteriia</taxon>
        <taxon>Flavobacteriales</taxon>
        <taxon>Flavobacteriaceae</taxon>
        <taxon>Patiriisocius</taxon>
    </lineage>
</organism>
<evidence type="ECO:0000313" key="4">
    <source>
        <dbReference type="EMBL" id="GER59477.1"/>
    </source>
</evidence>
<dbReference type="EMBL" id="BKCG01000003">
    <property type="protein sequence ID" value="GER59477.1"/>
    <property type="molecule type" value="Genomic_DNA"/>
</dbReference>
<evidence type="ECO:0000259" key="3">
    <source>
        <dbReference type="PROSITE" id="PS50222"/>
    </source>
</evidence>
<evidence type="ECO:0000313" key="5">
    <source>
        <dbReference type="Proteomes" id="UP000326509"/>
    </source>
</evidence>
<dbReference type="OrthoDB" id="1145220at2"/>
<feature type="chain" id="PRO_5023856335" description="EF-hand domain-containing protein" evidence="2">
    <location>
        <begin position="18"/>
        <end position="99"/>
    </location>
</feature>
<reference evidence="4 5" key="1">
    <citation type="submission" date="2019-08" db="EMBL/GenBank/DDBJ databases">
        <title>Draft genome sequence of Ulvibacter marinus type strain NBRC 109484.</title>
        <authorList>
            <person name="Kawano K."/>
            <person name="Ushijima N."/>
            <person name="Kihara M."/>
            <person name="Itoh H."/>
        </authorList>
    </citation>
    <scope>NUCLEOTIDE SEQUENCE [LARGE SCALE GENOMIC DNA]</scope>
    <source>
        <strain evidence="4 5">NBRC 109484</strain>
    </source>
</reference>
<feature type="region of interest" description="Disordered" evidence="1">
    <location>
        <begin position="22"/>
        <end position="99"/>
    </location>
</feature>
<name>A0A5J4J4R5_9FLAO</name>
<dbReference type="AlphaFoldDB" id="A0A5J4J4R5"/>
<dbReference type="Proteomes" id="UP000326509">
    <property type="component" value="Unassembled WGS sequence"/>
</dbReference>
<dbReference type="InterPro" id="IPR011992">
    <property type="entry name" value="EF-hand-dom_pair"/>
</dbReference>
<gene>
    <name evidence="4" type="ORF">ULMA_15850</name>
</gene>
<keyword evidence="2" id="KW-0732">Signal</keyword>
<accession>A0A5J4J4R5</accession>
<feature type="compositionally biased region" description="Polar residues" evidence="1">
    <location>
        <begin position="71"/>
        <end position="83"/>
    </location>
</feature>
<feature type="domain" description="EF-hand" evidence="3">
    <location>
        <begin position="59"/>
        <end position="94"/>
    </location>
</feature>